<feature type="domain" description="LysM" evidence="3">
    <location>
        <begin position="390"/>
        <end position="435"/>
    </location>
</feature>
<reference evidence="4 5" key="1">
    <citation type="submission" date="2019-10" db="EMBL/GenBank/DDBJ databases">
        <title>Taxonomy of Antarctic Massilia spp.: description of Massilia rubra sp. nov., Massilia aquatica sp. nov., Massilia mucilaginosa sp. nov., Massilia frigida sp. nov. isolated from streams, lakes and regoliths.</title>
        <authorList>
            <person name="Holochova P."/>
            <person name="Sedlacek I."/>
            <person name="Kralova S."/>
            <person name="Maslanova I."/>
            <person name="Busse H.-J."/>
            <person name="Stankova E."/>
            <person name="Vrbovska V."/>
            <person name="Kovarovic V."/>
            <person name="Bartak M."/>
            <person name="Svec P."/>
            <person name="Pantucek R."/>
        </authorList>
    </citation>
    <scope>NUCLEOTIDE SEQUENCE [LARGE SCALE GENOMIC DNA]</scope>
    <source>
        <strain evidence="4 5">CCM 8695</strain>
    </source>
</reference>
<evidence type="ECO:0000313" key="4">
    <source>
        <dbReference type="EMBL" id="NHZ78998.1"/>
    </source>
</evidence>
<dbReference type="PROSITE" id="PS51782">
    <property type="entry name" value="LYSM"/>
    <property type="match status" value="1"/>
</dbReference>
<dbReference type="SMART" id="SM00257">
    <property type="entry name" value="LysM"/>
    <property type="match status" value="1"/>
</dbReference>
<dbReference type="EMBL" id="WHJG01000005">
    <property type="protein sequence ID" value="NHZ78998.1"/>
    <property type="molecule type" value="Genomic_DNA"/>
</dbReference>
<sequence>MAARPRARQPDRASLDMVQHFTGRTNRGRCGRGGACRWRPAGDRGNPARRACADRGALVPAGRGWRRQSRRPGLLLQEDVRHELPGHRQIDGRASAEKRSFLQVEEIGGVMTREFISAKYDASILTVDYAGDDGTHLLRTGGTIAWRFNNPGNLRPAGTKLIMGAIGIGKTKSNGSFLIFKSYAEGRLQKQKLLRRKYNQRTIYTMLTGIPDPQHPGKMMMGYAPASDNNDPLAYANAIGKHTGLPITTKLADISDAKLEEVLDAMEAKEGFHGMKHTRKEKEIGTTSVTVSDGAKPKPDVPVQIKIGDKTYEKKTDQHGQLPKIAHTEPGKKAEIHFADVAGEWKKQFEFVMDGVSNAYVLLHDLVSYEAPTAPKKPPASVTTPARKPFNHLVARKETLAILAERFKTSVAALMKDNKAIKDPSKIYVGQIIGIYGPPSSTHQSGAARPAPKAAARPAAQGGKAAAPSAPAAGAPLTRSKEGKGEPLAIVPVDQKAAPWMVVAIEEARKWAGKEEDVITKTGNFHKRMGMGGEMVHTPWCAAFANYCLKTAGAPYEKSASSQFPTSSKKFKKIGKPVYGAIMVMRNYVRSTGKAHGTGHVTFVYGVTSDGRVAGLGGNQGDCLKVSKYRVTGVSGSFKLKGVQLDQKFHAFYIPVTYEEYAKTQGEPETVDSDDVNKNFLQIAVVKDGANEKTQ</sequence>
<dbReference type="InterPro" id="IPR036779">
    <property type="entry name" value="LysM_dom_sf"/>
</dbReference>
<organism evidence="4 5">
    <name type="scientific">Massilia frigida</name>
    <dbReference type="NCBI Taxonomy" id="2609281"/>
    <lineage>
        <taxon>Bacteria</taxon>
        <taxon>Pseudomonadati</taxon>
        <taxon>Pseudomonadota</taxon>
        <taxon>Betaproteobacteria</taxon>
        <taxon>Burkholderiales</taxon>
        <taxon>Oxalobacteraceae</taxon>
        <taxon>Telluria group</taxon>
        <taxon>Massilia</taxon>
    </lineage>
</organism>
<name>A0ABX0NAG6_9BURK</name>
<evidence type="ECO:0000256" key="2">
    <source>
        <dbReference type="SAM" id="MobiDB-lite"/>
    </source>
</evidence>
<evidence type="ECO:0000256" key="1">
    <source>
        <dbReference type="ARBA" id="ARBA00022801"/>
    </source>
</evidence>
<evidence type="ECO:0000313" key="5">
    <source>
        <dbReference type="Proteomes" id="UP000621455"/>
    </source>
</evidence>
<dbReference type="Proteomes" id="UP000621455">
    <property type="component" value="Unassembled WGS sequence"/>
</dbReference>
<dbReference type="InterPro" id="IPR007921">
    <property type="entry name" value="CHAP_dom"/>
</dbReference>
<protein>
    <submittedName>
        <fullName evidence="4">TIGR02594 family protein</fullName>
    </submittedName>
</protein>
<evidence type="ECO:0000259" key="3">
    <source>
        <dbReference type="PROSITE" id="PS51782"/>
    </source>
</evidence>
<feature type="region of interest" description="Disordered" evidence="2">
    <location>
        <begin position="440"/>
        <end position="483"/>
    </location>
</feature>
<dbReference type="Gene3D" id="3.10.350.10">
    <property type="entry name" value="LysM domain"/>
    <property type="match status" value="1"/>
</dbReference>
<dbReference type="InterPro" id="IPR013423">
    <property type="entry name" value="CHP02594"/>
</dbReference>
<comment type="caution">
    <text evidence="4">The sequence shown here is derived from an EMBL/GenBank/DDBJ whole genome shotgun (WGS) entry which is preliminary data.</text>
</comment>
<dbReference type="Pfam" id="PF01476">
    <property type="entry name" value="LysM"/>
    <property type="match status" value="1"/>
</dbReference>
<dbReference type="Pfam" id="PF05257">
    <property type="entry name" value="CHAP"/>
    <property type="match status" value="1"/>
</dbReference>
<dbReference type="InterPro" id="IPR018392">
    <property type="entry name" value="LysM"/>
</dbReference>
<dbReference type="NCBIfam" id="TIGR02594">
    <property type="entry name" value="TIGR02594 family protein"/>
    <property type="match status" value="1"/>
</dbReference>
<accession>A0ABX0NAG6</accession>
<feature type="compositionally biased region" description="Low complexity" evidence="2">
    <location>
        <begin position="444"/>
        <end position="476"/>
    </location>
</feature>
<proteinExistence type="predicted"/>
<dbReference type="SUPFAM" id="SSF54106">
    <property type="entry name" value="LysM domain"/>
    <property type="match status" value="1"/>
</dbReference>
<keyword evidence="1" id="KW-0378">Hydrolase</keyword>
<keyword evidence="5" id="KW-1185">Reference proteome</keyword>
<gene>
    <name evidence="4" type="ORF">F2P44_06870</name>
</gene>